<keyword evidence="4 7" id="KW-0812">Transmembrane</keyword>
<proteinExistence type="inferred from homology"/>
<keyword evidence="6 7" id="KW-0472">Membrane</keyword>
<name>A0A969W980_9GAMM</name>
<keyword evidence="5 7" id="KW-1133">Transmembrane helix</keyword>
<evidence type="ECO:0000256" key="2">
    <source>
        <dbReference type="ARBA" id="ARBA00008193"/>
    </source>
</evidence>
<comment type="caution">
    <text evidence="9">The sequence shown here is derived from an EMBL/GenBank/DDBJ whole genome shotgun (WGS) entry which is preliminary data.</text>
</comment>
<feature type="transmembrane region" description="Helical" evidence="7">
    <location>
        <begin position="56"/>
        <end position="79"/>
    </location>
</feature>
<dbReference type="PANTHER" id="PTHR30506">
    <property type="entry name" value="INNER MEMBRANE PROTEIN"/>
    <property type="match status" value="1"/>
</dbReference>
<evidence type="ECO:0000256" key="4">
    <source>
        <dbReference type="ARBA" id="ARBA00022692"/>
    </source>
</evidence>
<dbReference type="Proteomes" id="UP000653472">
    <property type="component" value="Unassembled WGS sequence"/>
</dbReference>
<comment type="similarity">
    <text evidence="2">Belongs to the UPF0126 family.</text>
</comment>
<dbReference type="EMBL" id="JAAVXB010000003">
    <property type="protein sequence ID" value="NKF22229.1"/>
    <property type="molecule type" value="Genomic_DNA"/>
</dbReference>
<reference evidence="9" key="1">
    <citation type="submission" date="2020-03" db="EMBL/GenBank/DDBJ databases">
        <title>Solimonas marina sp. nov., isolated from deep seawater of the Pacific Ocean.</title>
        <authorList>
            <person name="Liu X."/>
            <person name="Lai Q."/>
            <person name="Sun F."/>
            <person name="Gai Y."/>
            <person name="Li G."/>
            <person name="Shao Z."/>
        </authorList>
    </citation>
    <scope>NUCLEOTIDE SEQUENCE</scope>
    <source>
        <strain evidence="9">C16B3</strain>
    </source>
</reference>
<dbReference type="AlphaFoldDB" id="A0A969W980"/>
<feature type="domain" description="Glycine transporter" evidence="8">
    <location>
        <begin position="6"/>
        <end position="78"/>
    </location>
</feature>
<evidence type="ECO:0000256" key="3">
    <source>
        <dbReference type="ARBA" id="ARBA00022475"/>
    </source>
</evidence>
<evidence type="ECO:0000256" key="1">
    <source>
        <dbReference type="ARBA" id="ARBA00004651"/>
    </source>
</evidence>
<accession>A0A969W980</accession>
<evidence type="ECO:0000259" key="8">
    <source>
        <dbReference type="Pfam" id="PF03458"/>
    </source>
</evidence>
<evidence type="ECO:0000256" key="5">
    <source>
        <dbReference type="ARBA" id="ARBA00022989"/>
    </source>
</evidence>
<gene>
    <name evidence="9" type="ORF">G7Y82_07855</name>
</gene>
<evidence type="ECO:0000256" key="6">
    <source>
        <dbReference type="ARBA" id="ARBA00023136"/>
    </source>
</evidence>
<comment type="subcellular location">
    <subcellularLocation>
        <location evidence="1">Cell membrane</location>
        <topology evidence="1">Multi-pass membrane protein</topology>
    </subcellularLocation>
</comment>
<keyword evidence="3" id="KW-1003">Cell membrane</keyword>
<dbReference type="RefSeq" id="WP_168147466.1">
    <property type="nucleotide sequence ID" value="NZ_JAAVXB010000003.1"/>
</dbReference>
<feature type="transmembrane region" description="Helical" evidence="7">
    <location>
        <begin position="31"/>
        <end position="50"/>
    </location>
</feature>
<feature type="domain" description="Glycine transporter" evidence="8">
    <location>
        <begin position="91"/>
        <end position="165"/>
    </location>
</feature>
<organism evidence="9 10">
    <name type="scientific">Solimonas marina</name>
    <dbReference type="NCBI Taxonomy" id="2714601"/>
    <lineage>
        <taxon>Bacteria</taxon>
        <taxon>Pseudomonadati</taxon>
        <taxon>Pseudomonadota</taxon>
        <taxon>Gammaproteobacteria</taxon>
        <taxon>Nevskiales</taxon>
        <taxon>Nevskiaceae</taxon>
        <taxon>Solimonas</taxon>
    </lineage>
</organism>
<dbReference type="GO" id="GO:0005886">
    <property type="term" value="C:plasma membrane"/>
    <property type="evidence" value="ECO:0007669"/>
    <property type="project" value="UniProtKB-SubCell"/>
</dbReference>
<evidence type="ECO:0000256" key="7">
    <source>
        <dbReference type="SAM" id="Phobius"/>
    </source>
</evidence>
<sequence>MTLVRILDLVGVGVFAVSGTLAAGRKRLDPVGVGVIAVVTALGGGTIRDLLMRRPIFWLTDTAYLITIFVASALTILYVRYRRPPERELEIADALGLALFAMTGSQIAETAQLPALMVVVIAVITCTFGGLLRDVLCNEVPFILGRGHFYATAVIAGSICYLILQRLGIPRIYASFSGMAVVASLRIAAIYWNLTLPVFDLERHRNRP</sequence>
<feature type="transmembrane region" description="Helical" evidence="7">
    <location>
        <begin position="176"/>
        <end position="199"/>
    </location>
</feature>
<feature type="transmembrane region" description="Helical" evidence="7">
    <location>
        <begin position="6"/>
        <end position="24"/>
    </location>
</feature>
<dbReference type="Pfam" id="PF03458">
    <property type="entry name" value="Gly_transporter"/>
    <property type="match status" value="2"/>
</dbReference>
<evidence type="ECO:0000313" key="10">
    <source>
        <dbReference type="Proteomes" id="UP000653472"/>
    </source>
</evidence>
<dbReference type="InterPro" id="IPR005115">
    <property type="entry name" value="Gly_transporter"/>
</dbReference>
<keyword evidence="10" id="KW-1185">Reference proteome</keyword>
<feature type="transmembrane region" description="Helical" evidence="7">
    <location>
        <begin position="114"/>
        <end position="132"/>
    </location>
</feature>
<protein>
    <submittedName>
        <fullName evidence="9">Trimeric intracellular cation channel family protein</fullName>
    </submittedName>
</protein>
<evidence type="ECO:0000313" key="9">
    <source>
        <dbReference type="EMBL" id="NKF22229.1"/>
    </source>
</evidence>
<feature type="transmembrane region" description="Helical" evidence="7">
    <location>
        <begin position="144"/>
        <end position="164"/>
    </location>
</feature>
<dbReference type="PANTHER" id="PTHR30506:SF3">
    <property type="entry name" value="UPF0126 INNER MEMBRANE PROTEIN YADS-RELATED"/>
    <property type="match status" value="1"/>
</dbReference>